<dbReference type="SUPFAM" id="SSF52833">
    <property type="entry name" value="Thioredoxin-like"/>
    <property type="match status" value="1"/>
</dbReference>
<dbReference type="SFLD" id="SFLDS00019">
    <property type="entry name" value="Glutathione_Transferase_(cytos"/>
    <property type="match status" value="1"/>
</dbReference>
<dbReference type="PANTHER" id="PTHR43968:SF6">
    <property type="entry name" value="GLUTATHIONE S-TRANSFERASE OMEGA"/>
    <property type="match status" value="1"/>
</dbReference>
<evidence type="ECO:0000313" key="2">
    <source>
        <dbReference type="EMBL" id="MDO7843386.1"/>
    </source>
</evidence>
<dbReference type="Pfam" id="PF13417">
    <property type="entry name" value="GST_N_3"/>
    <property type="match status" value="1"/>
</dbReference>
<organism evidence="2 3">
    <name type="scientific">Sphingomonas immobilis</name>
    <dbReference type="NCBI Taxonomy" id="3063997"/>
    <lineage>
        <taxon>Bacteria</taxon>
        <taxon>Pseudomonadati</taxon>
        <taxon>Pseudomonadota</taxon>
        <taxon>Alphaproteobacteria</taxon>
        <taxon>Sphingomonadales</taxon>
        <taxon>Sphingomonadaceae</taxon>
        <taxon>Sphingomonas</taxon>
    </lineage>
</organism>
<reference evidence="2" key="1">
    <citation type="submission" date="2023-07" db="EMBL/GenBank/DDBJ databases">
        <authorList>
            <person name="Kim M.K."/>
        </authorList>
    </citation>
    <scope>NUCLEOTIDE SEQUENCE</scope>
    <source>
        <strain evidence="2">CA1-15</strain>
    </source>
</reference>
<gene>
    <name evidence="2" type="ORF">Q5H94_13705</name>
</gene>
<dbReference type="PROSITE" id="PS50404">
    <property type="entry name" value="GST_NTER"/>
    <property type="match status" value="1"/>
</dbReference>
<dbReference type="CDD" id="cd00299">
    <property type="entry name" value="GST_C_family"/>
    <property type="match status" value="1"/>
</dbReference>
<evidence type="ECO:0000259" key="1">
    <source>
        <dbReference type="PROSITE" id="PS50404"/>
    </source>
</evidence>
<dbReference type="InterPro" id="IPR036282">
    <property type="entry name" value="Glutathione-S-Trfase_C_sf"/>
</dbReference>
<sequence>MPEPVYTLYQFPGCPFSERVEILLSLKGLENICRDVEIDLSKPRPDWLLAKTGGTTALPALDMPHGTLKESAVILRFFEQTFPEPPVARADPYEHGVESIIAALDGALSGAAYALLRNRDRAQDGHLRLAVDGQFARIDAALRHYATHGDFVFDRFGWAETVFTPVFKRLWFLEYYCDYTIPAELARVAAWRAACLEHPAAQARSREEILKLYYDYSRGAGGGALVEGREVSSFTLDPHWSTRPMPPRDKWAPAASDRALGLLA</sequence>
<accession>A0ABT9A0M6</accession>
<dbReference type="Proteomes" id="UP001176468">
    <property type="component" value="Unassembled WGS sequence"/>
</dbReference>
<dbReference type="InterPro" id="IPR036249">
    <property type="entry name" value="Thioredoxin-like_sf"/>
</dbReference>
<dbReference type="EMBL" id="JAUQSZ010000009">
    <property type="protein sequence ID" value="MDO7843386.1"/>
    <property type="molecule type" value="Genomic_DNA"/>
</dbReference>
<dbReference type="InterPro" id="IPR040079">
    <property type="entry name" value="Glutathione_S-Trfase"/>
</dbReference>
<dbReference type="PANTHER" id="PTHR43968">
    <property type="match status" value="1"/>
</dbReference>
<feature type="domain" description="GST N-terminal" evidence="1">
    <location>
        <begin position="4"/>
        <end position="86"/>
    </location>
</feature>
<dbReference type="InterPro" id="IPR050983">
    <property type="entry name" value="GST_Omega/HSP26"/>
</dbReference>
<dbReference type="Gene3D" id="3.40.30.10">
    <property type="entry name" value="Glutaredoxin"/>
    <property type="match status" value="1"/>
</dbReference>
<keyword evidence="3" id="KW-1185">Reference proteome</keyword>
<dbReference type="SUPFAM" id="SSF47616">
    <property type="entry name" value="GST C-terminal domain-like"/>
    <property type="match status" value="1"/>
</dbReference>
<dbReference type="RefSeq" id="WP_304561840.1">
    <property type="nucleotide sequence ID" value="NZ_JAUQSZ010000009.1"/>
</dbReference>
<comment type="caution">
    <text evidence="2">The sequence shown here is derived from an EMBL/GenBank/DDBJ whole genome shotgun (WGS) entry which is preliminary data.</text>
</comment>
<dbReference type="CDD" id="cd00570">
    <property type="entry name" value="GST_N_family"/>
    <property type="match status" value="1"/>
</dbReference>
<dbReference type="Gene3D" id="1.20.1050.10">
    <property type="match status" value="1"/>
</dbReference>
<dbReference type="InterPro" id="IPR004045">
    <property type="entry name" value="Glutathione_S-Trfase_N"/>
</dbReference>
<proteinExistence type="predicted"/>
<evidence type="ECO:0000313" key="3">
    <source>
        <dbReference type="Proteomes" id="UP001176468"/>
    </source>
</evidence>
<name>A0ABT9A0M6_9SPHN</name>
<protein>
    <submittedName>
        <fullName evidence="2">Glutathione S-transferase family protein</fullName>
    </submittedName>
</protein>